<reference evidence="1" key="1">
    <citation type="journal article" date="2009" name="Rice">
        <title>De Novo Next Generation Sequencing of Plant Genomes.</title>
        <authorList>
            <person name="Rounsley S."/>
            <person name="Marri P.R."/>
            <person name="Yu Y."/>
            <person name="He R."/>
            <person name="Sisneros N."/>
            <person name="Goicoechea J.L."/>
            <person name="Lee S.J."/>
            <person name="Angelova A."/>
            <person name="Kudrna D."/>
            <person name="Luo M."/>
            <person name="Affourtit J."/>
            <person name="Desany B."/>
            <person name="Knight J."/>
            <person name="Niazi F."/>
            <person name="Egholm M."/>
            <person name="Wing R.A."/>
        </authorList>
    </citation>
    <scope>NUCLEOTIDE SEQUENCE [LARGE SCALE GENOMIC DNA]</scope>
    <source>
        <strain evidence="1">cv. IRGC 105608</strain>
    </source>
</reference>
<dbReference type="PaxDb" id="65489-OBART02G32530.1"/>
<organism evidence="1">
    <name type="scientific">Oryza barthii</name>
    <dbReference type="NCBI Taxonomy" id="65489"/>
    <lineage>
        <taxon>Eukaryota</taxon>
        <taxon>Viridiplantae</taxon>
        <taxon>Streptophyta</taxon>
        <taxon>Embryophyta</taxon>
        <taxon>Tracheophyta</taxon>
        <taxon>Spermatophyta</taxon>
        <taxon>Magnoliopsida</taxon>
        <taxon>Liliopsida</taxon>
        <taxon>Poales</taxon>
        <taxon>Poaceae</taxon>
        <taxon>BOP clade</taxon>
        <taxon>Oryzoideae</taxon>
        <taxon>Oryzeae</taxon>
        <taxon>Oryzinae</taxon>
        <taxon>Oryza</taxon>
    </lineage>
</organism>
<reference evidence="1" key="2">
    <citation type="submission" date="2015-03" db="UniProtKB">
        <authorList>
            <consortium name="EnsemblPlants"/>
        </authorList>
    </citation>
    <scope>IDENTIFICATION</scope>
</reference>
<dbReference type="Gramene" id="OBART02G32530.1">
    <property type="protein sequence ID" value="OBART02G32530.1"/>
    <property type="gene ID" value="OBART02G32530"/>
</dbReference>
<dbReference type="AlphaFoldDB" id="A0A0D3FAH5"/>
<name>A0A0D3FAH5_9ORYZ</name>
<protein>
    <submittedName>
        <fullName evidence="1">Uncharacterized protein</fullName>
    </submittedName>
</protein>
<dbReference type="Proteomes" id="UP000026960">
    <property type="component" value="Chromosome 2"/>
</dbReference>
<evidence type="ECO:0000313" key="2">
    <source>
        <dbReference type="Proteomes" id="UP000026960"/>
    </source>
</evidence>
<sequence>MGFAVMPFRQVASLKCHPHARATRCFVTALGVSERGDCGGGGGWNGDGSAAVSYSWVRVRGDCGGGWNGDGSAAVSYSWVRVRGDCGGGWNGDADKIDLGRHHEQELTHLDSLSLTLDPLCLTDLKNDQGHIGHNTRDFVC</sequence>
<keyword evidence="2" id="KW-1185">Reference proteome</keyword>
<dbReference type="EnsemblPlants" id="OBART02G32530.1">
    <property type="protein sequence ID" value="OBART02G32530.1"/>
    <property type="gene ID" value="OBART02G32530"/>
</dbReference>
<accession>A0A0D3FAH5</accession>
<dbReference type="HOGENOM" id="CLU_1828259_0_0_1"/>
<evidence type="ECO:0000313" key="1">
    <source>
        <dbReference type="EnsemblPlants" id="OBART02G32530.1"/>
    </source>
</evidence>
<proteinExistence type="predicted"/>